<protein>
    <submittedName>
        <fullName evidence="2">Uncharacterized protein</fullName>
    </submittedName>
</protein>
<dbReference type="RefSeq" id="WP_278336843.1">
    <property type="nucleotide sequence ID" value="NZ_FQXP01000008.1"/>
</dbReference>
<evidence type="ECO:0000313" key="2">
    <source>
        <dbReference type="EMBL" id="SHH98699.1"/>
    </source>
</evidence>
<accession>A0A1M5XG29</accession>
<evidence type="ECO:0000313" key="3">
    <source>
        <dbReference type="Proteomes" id="UP000184526"/>
    </source>
</evidence>
<keyword evidence="1" id="KW-1133">Transmembrane helix</keyword>
<sequence>MEILNQEVNNTEVGGTVACIVGCGSLCFISYGSVTAMALALIAL</sequence>
<dbReference type="EMBL" id="FQXP01000008">
    <property type="protein sequence ID" value="SHH98699.1"/>
    <property type="molecule type" value="Genomic_DNA"/>
</dbReference>
<evidence type="ECO:0000256" key="1">
    <source>
        <dbReference type="SAM" id="Phobius"/>
    </source>
</evidence>
<dbReference type="STRING" id="1121306.SAMN02745196_02216"/>
<gene>
    <name evidence="2" type="ORF">SAMN02745196_02216</name>
</gene>
<dbReference type="Proteomes" id="UP000184526">
    <property type="component" value="Unassembled WGS sequence"/>
</dbReference>
<keyword evidence="1" id="KW-0472">Membrane</keyword>
<proteinExistence type="predicted"/>
<reference evidence="2 3" key="1">
    <citation type="submission" date="2016-11" db="EMBL/GenBank/DDBJ databases">
        <authorList>
            <person name="Jaros S."/>
            <person name="Januszkiewicz K."/>
            <person name="Wedrychowicz H."/>
        </authorList>
    </citation>
    <scope>NUCLEOTIDE SEQUENCE [LARGE SCALE GENOMIC DNA]</scope>
    <source>
        <strain evidence="2 3">DSM 3089</strain>
    </source>
</reference>
<feature type="transmembrane region" description="Helical" evidence="1">
    <location>
        <begin position="15"/>
        <end position="42"/>
    </location>
</feature>
<name>A0A1M5XG29_9CLOT</name>
<dbReference type="AlphaFoldDB" id="A0A1M5XG29"/>
<keyword evidence="3" id="KW-1185">Reference proteome</keyword>
<organism evidence="2 3">
    <name type="scientific">Clostridium collagenovorans DSM 3089</name>
    <dbReference type="NCBI Taxonomy" id="1121306"/>
    <lineage>
        <taxon>Bacteria</taxon>
        <taxon>Bacillati</taxon>
        <taxon>Bacillota</taxon>
        <taxon>Clostridia</taxon>
        <taxon>Eubacteriales</taxon>
        <taxon>Clostridiaceae</taxon>
        <taxon>Clostridium</taxon>
    </lineage>
</organism>
<keyword evidence="1" id="KW-0812">Transmembrane</keyword>